<proteinExistence type="predicted"/>
<evidence type="ECO:0000313" key="1">
    <source>
        <dbReference type="EMBL" id="SHI48951.1"/>
    </source>
</evidence>
<gene>
    <name evidence="1" type="ORF">SAMN05443429_10231</name>
</gene>
<organism evidence="1 2">
    <name type="scientific">Cruoricaptor ignavus</name>
    <dbReference type="NCBI Taxonomy" id="1118202"/>
    <lineage>
        <taxon>Bacteria</taxon>
        <taxon>Pseudomonadati</taxon>
        <taxon>Bacteroidota</taxon>
        <taxon>Flavobacteriia</taxon>
        <taxon>Flavobacteriales</taxon>
        <taxon>Weeksellaceae</taxon>
        <taxon>Cruoricaptor</taxon>
    </lineage>
</organism>
<dbReference type="OrthoDB" id="948713at2"/>
<keyword evidence="2" id="KW-1185">Reference proteome</keyword>
<accession>A0A1M6BJQ6</accession>
<sequence length="167" mass="19509">MKIISVAGRGNFIIQRDNYEILQVKYKNWFSSNAKTKLGNENIEIKAKNIWQSKFDIIKNKKDVGDIIFNWKGDIIIRILNKENIEENFLLKSKGFWKSYFELINEEGEIVCILNSSVNWSKLNYNYEVENITDKYDEIKIYELTIYSVFGANIYMMMMTAAATGGV</sequence>
<dbReference type="STRING" id="1118202.SAMN05443429_10231"/>
<reference evidence="1 2" key="1">
    <citation type="submission" date="2016-11" db="EMBL/GenBank/DDBJ databases">
        <authorList>
            <person name="Jaros S."/>
            <person name="Januszkiewicz K."/>
            <person name="Wedrychowicz H."/>
        </authorList>
    </citation>
    <scope>NUCLEOTIDE SEQUENCE [LARGE SCALE GENOMIC DNA]</scope>
    <source>
        <strain evidence="1 2">DSM 25479</strain>
    </source>
</reference>
<dbReference type="Proteomes" id="UP000184335">
    <property type="component" value="Unassembled WGS sequence"/>
</dbReference>
<dbReference type="AlphaFoldDB" id="A0A1M6BJQ6"/>
<name>A0A1M6BJQ6_9FLAO</name>
<evidence type="ECO:0000313" key="2">
    <source>
        <dbReference type="Proteomes" id="UP000184335"/>
    </source>
</evidence>
<protein>
    <submittedName>
        <fullName evidence="1">Uncharacterized protein</fullName>
    </submittedName>
</protein>
<dbReference type="EMBL" id="FQYI01000002">
    <property type="protein sequence ID" value="SHI48951.1"/>
    <property type="molecule type" value="Genomic_DNA"/>
</dbReference>
<dbReference type="RefSeq" id="WP_073178071.1">
    <property type="nucleotide sequence ID" value="NZ_FQYI01000002.1"/>
</dbReference>